<keyword evidence="6" id="KW-1185">Reference proteome</keyword>
<dbReference type="CDD" id="cd01823">
    <property type="entry name" value="SEST_like"/>
    <property type="match status" value="1"/>
</dbReference>
<feature type="domain" description="SGNH hydrolase-type esterase" evidence="4">
    <location>
        <begin position="83"/>
        <end position="333"/>
    </location>
</feature>
<keyword evidence="2" id="KW-1015">Disulfide bond</keyword>
<protein>
    <submittedName>
        <fullName evidence="5">SGNH/GDSL hydrolase family protein</fullName>
    </submittedName>
</protein>
<feature type="active site" description="Nucleophile" evidence="1">
    <location>
        <position position="87"/>
    </location>
</feature>
<keyword evidence="3" id="KW-0812">Transmembrane</keyword>
<dbReference type="PANTHER" id="PTHR37981">
    <property type="entry name" value="LIPASE 2"/>
    <property type="match status" value="1"/>
</dbReference>
<feature type="transmembrane region" description="Helical" evidence="3">
    <location>
        <begin position="51"/>
        <end position="72"/>
    </location>
</feature>
<evidence type="ECO:0000256" key="3">
    <source>
        <dbReference type="SAM" id="Phobius"/>
    </source>
</evidence>
<dbReference type="PANTHER" id="PTHR37981:SF1">
    <property type="entry name" value="SGNH HYDROLASE-TYPE ESTERASE DOMAIN-CONTAINING PROTEIN"/>
    <property type="match status" value="1"/>
</dbReference>
<dbReference type="InterPro" id="IPR036514">
    <property type="entry name" value="SGNH_hydro_sf"/>
</dbReference>
<keyword evidence="5" id="KW-0378">Hydrolase</keyword>
<dbReference type="EMBL" id="CP032568">
    <property type="protein sequence ID" value="AYF74787.1"/>
    <property type="molecule type" value="Genomic_DNA"/>
</dbReference>
<dbReference type="KEGG" id="nyu:D7D52_13960"/>
<evidence type="ECO:0000256" key="2">
    <source>
        <dbReference type="PIRSR" id="PIRSR637460-2"/>
    </source>
</evidence>
<dbReference type="InterPro" id="IPR013830">
    <property type="entry name" value="SGNH_hydro"/>
</dbReference>
<dbReference type="GO" id="GO:0006629">
    <property type="term" value="P:lipid metabolic process"/>
    <property type="evidence" value="ECO:0007669"/>
    <property type="project" value="TreeGrafter"/>
</dbReference>
<feature type="active site" evidence="1">
    <location>
        <position position="328"/>
    </location>
</feature>
<dbReference type="Proteomes" id="UP000267164">
    <property type="component" value="Chromosome"/>
</dbReference>
<keyword evidence="3" id="KW-0472">Membrane</keyword>
<feature type="disulfide bond" evidence="2">
    <location>
        <begin position="106"/>
        <end position="133"/>
    </location>
</feature>
<name>A0A386ZBW7_9NOCA</name>
<proteinExistence type="predicted"/>
<sequence>MNHRTYQGGSRDRSVALRLCGYSGPLIRSGHVSELRRRSARPVKSSGRLRLLAASTVCGTAAVLAAVAPTAVAAEPDGKTLVVLGDSFSANAEILDLLDTGGDVGCKHVPTSWPTQLTQRLGLSPDDVEDTSCQGASLDTSGWTLVHQVKRAMSEGAFGPRTRTVTIQLGMNDTWGADNPVGMNHAVTCLIDLAAGCGPEAATQGRTPDPEAITGPAYAGRVRQVVEYLRYYAPNARIVFVGYPEIHTPGQESACAGVLGVDFVQPRAGAITRVLDHLDTAQREAAALLNVNFFDSRAVTAGHGACAPDSWVDGAFDPRTEPLGFPWHPSARGDSAVAAGLQDWIARG</sequence>
<evidence type="ECO:0000256" key="1">
    <source>
        <dbReference type="PIRSR" id="PIRSR637460-1"/>
    </source>
</evidence>
<dbReference type="Pfam" id="PF13472">
    <property type="entry name" value="Lipase_GDSL_2"/>
    <property type="match status" value="1"/>
</dbReference>
<accession>A0A386ZBW7</accession>
<keyword evidence="3" id="KW-1133">Transmembrane helix</keyword>
<gene>
    <name evidence="5" type="ORF">D7D52_13960</name>
</gene>
<dbReference type="AlphaFoldDB" id="A0A386ZBW7"/>
<organism evidence="5 6">
    <name type="scientific">Nocardia yunnanensis</name>
    <dbReference type="NCBI Taxonomy" id="2382165"/>
    <lineage>
        <taxon>Bacteria</taxon>
        <taxon>Bacillati</taxon>
        <taxon>Actinomycetota</taxon>
        <taxon>Actinomycetes</taxon>
        <taxon>Mycobacteriales</taxon>
        <taxon>Nocardiaceae</taxon>
        <taxon>Nocardia</taxon>
    </lineage>
</organism>
<evidence type="ECO:0000313" key="5">
    <source>
        <dbReference type="EMBL" id="AYF74787.1"/>
    </source>
</evidence>
<dbReference type="GO" id="GO:0016788">
    <property type="term" value="F:hydrolase activity, acting on ester bonds"/>
    <property type="evidence" value="ECO:0007669"/>
    <property type="project" value="InterPro"/>
</dbReference>
<dbReference type="OrthoDB" id="4529562at2"/>
<evidence type="ECO:0000259" key="4">
    <source>
        <dbReference type="Pfam" id="PF13472"/>
    </source>
</evidence>
<reference evidence="5 6" key="1">
    <citation type="submission" date="2018-09" db="EMBL/GenBank/DDBJ databases">
        <title>Nocardia yunnanensis sp. nov., an actinomycete isolated from a soil sample.</title>
        <authorList>
            <person name="Zhang J."/>
        </authorList>
    </citation>
    <scope>NUCLEOTIDE SEQUENCE [LARGE SCALE GENOMIC DNA]</scope>
    <source>
        <strain evidence="5 6">CFHS0054</strain>
    </source>
</reference>
<dbReference type="Gene3D" id="3.40.50.1110">
    <property type="entry name" value="SGNH hydrolase"/>
    <property type="match status" value="1"/>
</dbReference>
<dbReference type="InterPro" id="IPR037460">
    <property type="entry name" value="SEST-like"/>
</dbReference>
<evidence type="ECO:0000313" key="6">
    <source>
        <dbReference type="Proteomes" id="UP000267164"/>
    </source>
</evidence>
<dbReference type="SUPFAM" id="SSF52266">
    <property type="entry name" value="SGNH hydrolase"/>
    <property type="match status" value="1"/>
</dbReference>